<feature type="domain" description="Retrotransposon gag" evidence="1">
    <location>
        <begin position="100"/>
        <end position="168"/>
    </location>
</feature>
<dbReference type="AlphaFoldDB" id="A0A0W0FZ42"/>
<evidence type="ECO:0000259" key="1">
    <source>
        <dbReference type="Pfam" id="PF03732"/>
    </source>
</evidence>
<evidence type="ECO:0000313" key="3">
    <source>
        <dbReference type="Proteomes" id="UP000054988"/>
    </source>
</evidence>
<dbReference type="EMBL" id="LATX01001461">
    <property type="protein sequence ID" value="KTB41448.1"/>
    <property type="molecule type" value="Genomic_DNA"/>
</dbReference>
<gene>
    <name evidence="2" type="ORF">WG66_5980</name>
</gene>
<dbReference type="InterPro" id="IPR005162">
    <property type="entry name" value="Retrotrans_gag_dom"/>
</dbReference>
<reference evidence="2 3" key="1">
    <citation type="submission" date="2015-12" db="EMBL/GenBank/DDBJ databases">
        <title>Draft genome sequence of Moniliophthora roreri, the causal agent of frosty pod rot of cacao.</title>
        <authorList>
            <person name="Aime M.C."/>
            <person name="Diaz-Valderrama J.R."/>
            <person name="Kijpornyongpan T."/>
            <person name="Phillips-Mora W."/>
        </authorList>
    </citation>
    <scope>NUCLEOTIDE SEQUENCE [LARGE SCALE GENOMIC DNA]</scope>
    <source>
        <strain evidence="2 3">MCA 2952</strain>
    </source>
</reference>
<protein>
    <recommendedName>
        <fullName evidence="1">Retrotransposon gag domain-containing protein</fullName>
    </recommendedName>
</protein>
<evidence type="ECO:0000313" key="2">
    <source>
        <dbReference type="EMBL" id="KTB41448.1"/>
    </source>
</evidence>
<dbReference type="Pfam" id="PF03732">
    <property type="entry name" value="Retrotrans_gag"/>
    <property type="match status" value="1"/>
</dbReference>
<sequence>MTTLSTSAASDIKPKVEASDEDWATTIATSVIDVMANKKDKPGKTPLPNVYERDHKDTRHFLLDLELYFKMNPTKSNTDKKKKMLLLSLLQDDDKGERKKAAEETWTSFKRRFKTTWQPIDVAGEAQMKIEDLQMKDRADNYVHDFQLLTMETGYDDTALMKIFREGLPASLQDKLML</sequence>
<comment type="caution">
    <text evidence="2">The sequence shown here is derived from an EMBL/GenBank/DDBJ whole genome shotgun (WGS) entry which is preliminary data.</text>
</comment>
<accession>A0A0W0FZ42</accession>
<organism evidence="2 3">
    <name type="scientific">Moniliophthora roreri</name>
    <name type="common">Frosty pod rot fungus</name>
    <name type="synonym">Monilia roreri</name>
    <dbReference type="NCBI Taxonomy" id="221103"/>
    <lineage>
        <taxon>Eukaryota</taxon>
        <taxon>Fungi</taxon>
        <taxon>Dikarya</taxon>
        <taxon>Basidiomycota</taxon>
        <taxon>Agaricomycotina</taxon>
        <taxon>Agaricomycetes</taxon>
        <taxon>Agaricomycetidae</taxon>
        <taxon>Agaricales</taxon>
        <taxon>Marasmiineae</taxon>
        <taxon>Marasmiaceae</taxon>
        <taxon>Moniliophthora</taxon>
    </lineage>
</organism>
<dbReference type="Proteomes" id="UP000054988">
    <property type="component" value="Unassembled WGS sequence"/>
</dbReference>
<proteinExistence type="predicted"/>
<name>A0A0W0FZ42_MONRR</name>